<evidence type="ECO:0000256" key="1">
    <source>
        <dbReference type="SAM" id="Phobius"/>
    </source>
</evidence>
<keyword evidence="1" id="KW-0812">Transmembrane</keyword>
<dbReference type="HOGENOM" id="CLU_3068383_0_0_1"/>
<dbReference type="InParanoid" id="G2Y224"/>
<feature type="transmembrane region" description="Helical" evidence="1">
    <location>
        <begin position="20"/>
        <end position="41"/>
    </location>
</feature>
<keyword evidence="1" id="KW-0472">Membrane</keyword>
<dbReference type="Proteomes" id="UP000008177">
    <property type="component" value="Unplaced contigs"/>
</dbReference>
<proteinExistence type="predicted"/>
<evidence type="ECO:0000313" key="3">
    <source>
        <dbReference type="Proteomes" id="UP000008177"/>
    </source>
</evidence>
<protein>
    <submittedName>
        <fullName evidence="2">Uncharacterized protein</fullName>
    </submittedName>
</protein>
<dbReference type="EMBL" id="FQ790282">
    <property type="protein sequence ID" value="CCD46714.1"/>
    <property type="molecule type" value="Genomic_DNA"/>
</dbReference>
<reference evidence="3" key="1">
    <citation type="journal article" date="2011" name="PLoS Genet.">
        <title>Genomic analysis of the necrotrophic fungal pathogens Sclerotinia sclerotiorum and Botrytis cinerea.</title>
        <authorList>
            <person name="Amselem J."/>
            <person name="Cuomo C.A."/>
            <person name="van Kan J.A."/>
            <person name="Viaud M."/>
            <person name="Benito E.P."/>
            <person name="Couloux A."/>
            <person name="Coutinho P.M."/>
            <person name="de Vries R.P."/>
            <person name="Dyer P.S."/>
            <person name="Fillinger S."/>
            <person name="Fournier E."/>
            <person name="Gout L."/>
            <person name="Hahn M."/>
            <person name="Kohn L."/>
            <person name="Lapalu N."/>
            <person name="Plummer K.M."/>
            <person name="Pradier J.M."/>
            <person name="Quevillon E."/>
            <person name="Sharon A."/>
            <person name="Simon A."/>
            <person name="ten Have A."/>
            <person name="Tudzynski B."/>
            <person name="Tudzynski P."/>
            <person name="Wincker P."/>
            <person name="Andrew M."/>
            <person name="Anthouard V."/>
            <person name="Beever R.E."/>
            <person name="Beffa R."/>
            <person name="Benoit I."/>
            <person name="Bouzid O."/>
            <person name="Brault B."/>
            <person name="Chen Z."/>
            <person name="Choquer M."/>
            <person name="Collemare J."/>
            <person name="Cotton P."/>
            <person name="Danchin E.G."/>
            <person name="Da Silva C."/>
            <person name="Gautier A."/>
            <person name="Giraud C."/>
            <person name="Giraud T."/>
            <person name="Gonzalez C."/>
            <person name="Grossetete S."/>
            <person name="Guldener U."/>
            <person name="Henrissat B."/>
            <person name="Howlett B.J."/>
            <person name="Kodira C."/>
            <person name="Kretschmer M."/>
            <person name="Lappartient A."/>
            <person name="Leroch M."/>
            <person name="Levis C."/>
            <person name="Mauceli E."/>
            <person name="Neuveglise C."/>
            <person name="Oeser B."/>
            <person name="Pearson M."/>
            <person name="Poulain J."/>
            <person name="Poussereau N."/>
            <person name="Quesneville H."/>
            <person name="Rascle C."/>
            <person name="Schumacher J."/>
            <person name="Segurens B."/>
            <person name="Sexton A."/>
            <person name="Silva E."/>
            <person name="Sirven C."/>
            <person name="Soanes D.M."/>
            <person name="Talbot N.J."/>
            <person name="Templeton M."/>
            <person name="Yandava C."/>
            <person name="Yarden O."/>
            <person name="Zeng Q."/>
            <person name="Rollins J.A."/>
            <person name="Lebrun M.H."/>
            <person name="Dickman M."/>
        </authorList>
    </citation>
    <scope>NUCLEOTIDE SEQUENCE [LARGE SCALE GENOMIC DNA]</scope>
    <source>
        <strain evidence="3">T4</strain>
    </source>
</reference>
<sequence>MSIVLRNDMTPKDCETIVVLTLRSFVPTSTWSCLLGVFYTFKTSTILPSFMVK</sequence>
<gene>
    <name evidence="2" type="ORF">BofuT4_uP043250.1</name>
</gene>
<evidence type="ECO:0000313" key="2">
    <source>
        <dbReference type="EMBL" id="CCD46714.1"/>
    </source>
</evidence>
<keyword evidence="1" id="KW-1133">Transmembrane helix</keyword>
<organism evidence="2 3">
    <name type="scientific">Botryotinia fuckeliana (strain T4)</name>
    <name type="common">Noble rot fungus</name>
    <name type="synonym">Botrytis cinerea</name>
    <dbReference type="NCBI Taxonomy" id="999810"/>
    <lineage>
        <taxon>Eukaryota</taxon>
        <taxon>Fungi</taxon>
        <taxon>Dikarya</taxon>
        <taxon>Ascomycota</taxon>
        <taxon>Pezizomycotina</taxon>
        <taxon>Leotiomycetes</taxon>
        <taxon>Helotiales</taxon>
        <taxon>Sclerotiniaceae</taxon>
        <taxon>Botrytis</taxon>
    </lineage>
</organism>
<accession>G2Y224</accession>
<name>G2Y224_BOTF4</name>
<dbReference type="AlphaFoldDB" id="G2Y224"/>